<protein>
    <recommendedName>
        <fullName evidence="1">J domain-containing protein</fullName>
    </recommendedName>
</protein>
<accession>X0S4D1</accession>
<dbReference type="EMBL" id="BARS01005272">
    <property type="protein sequence ID" value="GAF70787.1"/>
    <property type="molecule type" value="Genomic_DNA"/>
</dbReference>
<dbReference type="PRINTS" id="PR00625">
    <property type="entry name" value="JDOMAIN"/>
</dbReference>
<evidence type="ECO:0000313" key="2">
    <source>
        <dbReference type="EMBL" id="GAF70787.1"/>
    </source>
</evidence>
<dbReference type="InterPro" id="IPR001623">
    <property type="entry name" value="DnaJ_domain"/>
</dbReference>
<dbReference type="InterPro" id="IPR052594">
    <property type="entry name" value="J_domain-containing_protein"/>
</dbReference>
<reference evidence="2" key="1">
    <citation type="journal article" date="2014" name="Front. Microbiol.">
        <title>High frequency of phylogenetically diverse reductive dehalogenase-homologous genes in deep subseafloor sedimentary metagenomes.</title>
        <authorList>
            <person name="Kawai M."/>
            <person name="Futagami T."/>
            <person name="Toyoda A."/>
            <person name="Takaki Y."/>
            <person name="Nishi S."/>
            <person name="Hori S."/>
            <person name="Arai W."/>
            <person name="Tsubouchi T."/>
            <person name="Morono Y."/>
            <person name="Uchiyama I."/>
            <person name="Ito T."/>
            <person name="Fujiyama A."/>
            <person name="Inagaki F."/>
            <person name="Takami H."/>
        </authorList>
    </citation>
    <scope>NUCLEOTIDE SEQUENCE</scope>
    <source>
        <strain evidence="2">Expedition CK06-06</strain>
    </source>
</reference>
<gene>
    <name evidence="2" type="ORF">S01H1_10320</name>
</gene>
<dbReference type="SUPFAM" id="SSF46565">
    <property type="entry name" value="Chaperone J-domain"/>
    <property type="match status" value="1"/>
</dbReference>
<evidence type="ECO:0000259" key="1">
    <source>
        <dbReference type="PROSITE" id="PS50076"/>
    </source>
</evidence>
<dbReference type="InterPro" id="IPR036869">
    <property type="entry name" value="J_dom_sf"/>
</dbReference>
<dbReference type="CDD" id="cd06257">
    <property type="entry name" value="DnaJ"/>
    <property type="match status" value="1"/>
</dbReference>
<dbReference type="SMART" id="SM00271">
    <property type="entry name" value="DnaJ"/>
    <property type="match status" value="1"/>
</dbReference>
<dbReference type="GO" id="GO:0031072">
    <property type="term" value="F:heat shock protein binding"/>
    <property type="evidence" value="ECO:0007669"/>
    <property type="project" value="TreeGrafter"/>
</dbReference>
<organism evidence="2">
    <name type="scientific">marine sediment metagenome</name>
    <dbReference type="NCBI Taxonomy" id="412755"/>
    <lineage>
        <taxon>unclassified sequences</taxon>
        <taxon>metagenomes</taxon>
        <taxon>ecological metagenomes</taxon>
    </lineage>
</organism>
<dbReference type="PROSITE" id="PS50076">
    <property type="entry name" value="DNAJ_2"/>
    <property type="match status" value="1"/>
</dbReference>
<name>X0S4D1_9ZZZZ</name>
<comment type="caution">
    <text evidence="2">The sequence shown here is derived from an EMBL/GenBank/DDBJ whole genome shotgun (WGS) entry which is preliminary data.</text>
</comment>
<dbReference type="PANTHER" id="PTHR44144">
    <property type="entry name" value="DNAJ HOMOLOG SUBFAMILY C MEMBER 9"/>
    <property type="match status" value="1"/>
</dbReference>
<dbReference type="Gene3D" id="1.10.287.110">
    <property type="entry name" value="DnaJ domain"/>
    <property type="match status" value="1"/>
</dbReference>
<dbReference type="GO" id="GO:0005737">
    <property type="term" value="C:cytoplasm"/>
    <property type="evidence" value="ECO:0007669"/>
    <property type="project" value="TreeGrafter"/>
</dbReference>
<proteinExistence type="predicted"/>
<feature type="domain" description="J" evidence="1">
    <location>
        <begin position="3"/>
        <end position="64"/>
    </location>
</feature>
<dbReference type="AlphaFoldDB" id="X0S4D1"/>
<dbReference type="PANTHER" id="PTHR44144:SF1">
    <property type="entry name" value="DNAJ HOMOLOG SUBFAMILY C MEMBER 9"/>
    <property type="match status" value="1"/>
</dbReference>
<sequence length="214" mass="24469">MTDLYETLGVDKGATQAEIKKSYWKKAMDNHPDKGGNQTLFTEISQAYAIISDPIKREYYDKHGKGPEDNSDKIINSLVKLFYEAVESLSKNNQYRYEDIINLMVKSINAEKMKRAHDISNLKDQIIVFKNIKTRLTRKGKEPNLFALTLDGQLSAINDRIRATEDVINIGNEMKKILKDYKYRIDEKQPQQQFADLSGMFSATETGTGMGATW</sequence>
<dbReference type="GO" id="GO:0005634">
    <property type="term" value="C:nucleus"/>
    <property type="evidence" value="ECO:0007669"/>
    <property type="project" value="TreeGrafter"/>
</dbReference>
<dbReference type="Pfam" id="PF00226">
    <property type="entry name" value="DnaJ"/>
    <property type="match status" value="1"/>
</dbReference>